<dbReference type="Pfam" id="PF00560">
    <property type="entry name" value="LRR_1"/>
    <property type="match status" value="1"/>
</dbReference>
<sequence length="318" mass="34796">MGSDVDLRNETEAKNSNHFGKRTNLDRSSVKRQRDGKGGDSLHRACPNAADVQRAVACGGGEAKDAADGGKLSRTRVGRLSDPVYRIMHMLPRSDVLEVVKCRFGPEECQRAASYFDKSFMENPLRHLRLQIGCDRATGLNLFFPKLQHHRGTLRHLDLSRNRLDEDDVATLVQVLDIRRDETNNNSSALEVLDLSYNRHIGDRGGVMLLSALRGNDRIRAVILKGISLSDAGAFGIAALLPQRPKPLLCGEGGGCDYPLSSSASVSQNPTFFLNLNENIIGVKGIGALGKGIPSYVSVTASRQYPSFSSRRSARVIR</sequence>
<dbReference type="EMBL" id="CZPT02001151">
    <property type="protein sequence ID" value="SCU69104.1"/>
    <property type="molecule type" value="Genomic_DNA"/>
</dbReference>
<dbReference type="InterPro" id="IPR001611">
    <property type="entry name" value="Leu-rich_rpt"/>
</dbReference>
<gene>
    <name evidence="5" type="ORF">TEOVI_000066100</name>
</gene>
<evidence type="ECO:0000313" key="5">
    <source>
        <dbReference type="EMBL" id="SCU69104.1"/>
    </source>
</evidence>
<evidence type="ECO:0000256" key="4">
    <source>
        <dbReference type="SAM" id="MobiDB-lite"/>
    </source>
</evidence>
<name>A0A1G4IB26_TRYEQ</name>
<feature type="compositionally biased region" description="Basic and acidic residues" evidence="4">
    <location>
        <begin position="1"/>
        <end position="15"/>
    </location>
</feature>
<comment type="subcellular location">
    <subcellularLocation>
        <location evidence="1">Cytoplasm</location>
        <location evidence="1">Cytoskeleton</location>
    </subcellularLocation>
</comment>
<keyword evidence="6" id="KW-1185">Reference proteome</keyword>
<feature type="region of interest" description="Disordered" evidence="4">
    <location>
        <begin position="1"/>
        <end position="46"/>
    </location>
</feature>
<comment type="caution">
    <text evidence="5">The sequence shown here is derived from an EMBL/GenBank/DDBJ whole genome shotgun (WGS) entry which is preliminary data.</text>
</comment>
<dbReference type="RefSeq" id="XP_067080134.1">
    <property type="nucleotide sequence ID" value="XM_067224033.1"/>
</dbReference>
<dbReference type="SMART" id="SM00368">
    <property type="entry name" value="LRR_RI"/>
    <property type="match status" value="3"/>
</dbReference>
<dbReference type="Gene3D" id="3.80.10.10">
    <property type="entry name" value="Ribonuclease Inhibitor"/>
    <property type="match status" value="1"/>
</dbReference>
<evidence type="ECO:0000256" key="3">
    <source>
        <dbReference type="ARBA" id="ARBA00023212"/>
    </source>
</evidence>
<feature type="compositionally biased region" description="Basic and acidic residues" evidence="4">
    <location>
        <begin position="23"/>
        <end position="43"/>
    </location>
</feature>
<reference evidence="5" key="1">
    <citation type="submission" date="2016-09" db="EMBL/GenBank/DDBJ databases">
        <authorList>
            <person name="Hebert L."/>
            <person name="Moumen B."/>
        </authorList>
    </citation>
    <scope>NUCLEOTIDE SEQUENCE [LARGE SCALE GENOMIC DNA]</scope>
    <source>
        <strain evidence="5">OVI</strain>
    </source>
</reference>
<dbReference type="Proteomes" id="UP000195570">
    <property type="component" value="Unassembled WGS sequence"/>
</dbReference>
<dbReference type="PANTHER" id="PTHR24107">
    <property type="entry name" value="YNEIN REGULATORY COMPLEX SUBUNIT 5"/>
    <property type="match status" value="1"/>
</dbReference>
<evidence type="ECO:0000256" key="1">
    <source>
        <dbReference type="ARBA" id="ARBA00004245"/>
    </source>
</evidence>
<dbReference type="GO" id="GO:0005856">
    <property type="term" value="C:cytoskeleton"/>
    <property type="evidence" value="ECO:0007669"/>
    <property type="project" value="UniProtKB-SubCell"/>
</dbReference>
<dbReference type="GeneID" id="92374601"/>
<dbReference type="VEuPathDB" id="TriTrypDB:TEOVI_000066100"/>
<dbReference type="AlphaFoldDB" id="A0A1G4IB26"/>
<organism evidence="5 6">
    <name type="scientific">Trypanosoma equiperdum</name>
    <dbReference type="NCBI Taxonomy" id="5694"/>
    <lineage>
        <taxon>Eukaryota</taxon>
        <taxon>Discoba</taxon>
        <taxon>Euglenozoa</taxon>
        <taxon>Kinetoplastea</taxon>
        <taxon>Metakinetoplastina</taxon>
        <taxon>Trypanosomatida</taxon>
        <taxon>Trypanosomatidae</taxon>
        <taxon>Trypanosoma</taxon>
    </lineage>
</organism>
<evidence type="ECO:0000313" key="6">
    <source>
        <dbReference type="Proteomes" id="UP000195570"/>
    </source>
</evidence>
<dbReference type="SUPFAM" id="SSF52047">
    <property type="entry name" value="RNI-like"/>
    <property type="match status" value="1"/>
</dbReference>
<dbReference type="InterPro" id="IPR052410">
    <property type="entry name" value="DRC5"/>
</dbReference>
<keyword evidence="2" id="KW-0963">Cytoplasm</keyword>
<protein>
    <submittedName>
        <fullName evidence="5">Leucine Rich repeat, putative</fullName>
    </submittedName>
</protein>
<accession>A0A1G4IB26</accession>
<keyword evidence="3" id="KW-0206">Cytoskeleton</keyword>
<proteinExistence type="predicted"/>
<dbReference type="FunFam" id="3.80.10.10:FF:001046">
    <property type="entry name" value="Leucine Rich repeat, putative"/>
    <property type="match status" value="1"/>
</dbReference>
<dbReference type="InterPro" id="IPR032675">
    <property type="entry name" value="LRR_dom_sf"/>
</dbReference>
<dbReference type="PANTHER" id="PTHR24107:SF23">
    <property type="entry name" value="FLAGELLAR MEMBER 5"/>
    <property type="match status" value="1"/>
</dbReference>
<evidence type="ECO:0000256" key="2">
    <source>
        <dbReference type="ARBA" id="ARBA00022490"/>
    </source>
</evidence>